<keyword evidence="5" id="KW-0539">Nucleus</keyword>
<evidence type="ECO:0000256" key="4">
    <source>
        <dbReference type="ARBA" id="ARBA00022895"/>
    </source>
</evidence>
<dbReference type="GO" id="GO:0000781">
    <property type="term" value="C:chromosome, telomeric region"/>
    <property type="evidence" value="ECO:0007669"/>
    <property type="project" value="UniProtKB-SubCell"/>
</dbReference>
<evidence type="ECO:0000256" key="2">
    <source>
        <dbReference type="ARBA" id="ARBA00004574"/>
    </source>
</evidence>
<feature type="compositionally biased region" description="Pro residues" evidence="6">
    <location>
        <begin position="306"/>
        <end position="316"/>
    </location>
</feature>
<reference evidence="8" key="1">
    <citation type="submission" date="2023-03" db="EMBL/GenBank/DDBJ databases">
        <title>Massive genome expansion in bonnet fungi (Mycena s.s.) driven by repeated elements and novel gene families across ecological guilds.</title>
        <authorList>
            <consortium name="Lawrence Berkeley National Laboratory"/>
            <person name="Harder C.B."/>
            <person name="Miyauchi S."/>
            <person name="Viragh M."/>
            <person name="Kuo A."/>
            <person name="Thoen E."/>
            <person name="Andreopoulos B."/>
            <person name="Lu D."/>
            <person name="Skrede I."/>
            <person name="Drula E."/>
            <person name="Henrissat B."/>
            <person name="Morin E."/>
            <person name="Kohler A."/>
            <person name="Barry K."/>
            <person name="LaButti K."/>
            <person name="Morin E."/>
            <person name="Salamov A."/>
            <person name="Lipzen A."/>
            <person name="Mereny Z."/>
            <person name="Hegedus B."/>
            <person name="Baldrian P."/>
            <person name="Stursova M."/>
            <person name="Weitz H."/>
            <person name="Taylor A."/>
            <person name="Grigoriev I.V."/>
            <person name="Nagy L.G."/>
            <person name="Martin F."/>
            <person name="Kauserud H."/>
        </authorList>
    </citation>
    <scope>NUCLEOTIDE SEQUENCE</scope>
    <source>
        <strain evidence="8">9284</strain>
    </source>
</reference>
<dbReference type="EMBL" id="JARKIF010000002">
    <property type="protein sequence ID" value="KAJ7647395.1"/>
    <property type="molecule type" value="Genomic_DNA"/>
</dbReference>
<dbReference type="Pfam" id="PF10341">
    <property type="entry name" value="TPP1"/>
    <property type="match status" value="1"/>
</dbReference>
<accession>A0AAD7CFD5</accession>
<keyword evidence="9" id="KW-1185">Reference proteome</keyword>
<keyword evidence="4" id="KW-0779">Telomere</keyword>
<evidence type="ECO:0000313" key="9">
    <source>
        <dbReference type="Proteomes" id="UP001221142"/>
    </source>
</evidence>
<dbReference type="AlphaFoldDB" id="A0AAD7CFD5"/>
<feature type="compositionally biased region" description="Basic and acidic residues" evidence="6">
    <location>
        <begin position="200"/>
        <end position="218"/>
    </location>
</feature>
<evidence type="ECO:0000313" key="8">
    <source>
        <dbReference type="EMBL" id="KAJ7647395.1"/>
    </source>
</evidence>
<dbReference type="GO" id="GO:0042162">
    <property type="term" value="F:telomeric DNA binding"/>
    <property type="evidence" value="ECO:0007669"/>
    <property type="project" value="InterPro"/>
</dbReference>
<feature type="domain" description="Shelterin complex subunit TPP1/Est3" evidence="7">
    <location>
        <begin position="35"/>
        <end position="99"/>
    </location>
</feature>
<feature type="compositionally biased region" description="Low complexity" evidence="6">
    <location>
        <begin position="253"/>
        <end position="280"/>
    </location>
</feature>
<feature type="compositionally biased region" description="Polar residues" evidence="6">
    <location>
        <begin position="220"/>
        <end position="238"/>
    </location>
</feature>
<dbReference type="InterPro" id="IPR019437">
    <property type="entry name" value="TPP1/Est3"/>
</dbReference>
<evidence type="ECO:0000259" key="7">
    <source>
        <dbReference type="Pfam" id="PF10341"/>
    </source>
</evidence>
<evidence type="ECO:0000256" key="1">
    <source>
        <dbReference type="ARBA" id="ARBA00004123"/>
    </source>
</evidence>
<evidence type="ECO:0000256" key="6">
    <source>
        <dbReference type="SAM" id="MobiDB-lite"/>
    </source>
</evidence>
<comment type="subcellular location">
    <subcellularLocation>
        <location evidence="2">Chromosome</location>
        <location evidence="2">Telomere</location>
    </subcellularLocation>
    <subcellularLocation>
        <location evidence="1">Nucleus</location>
    </subcellularLocation>
</comment>
<dbReference type="GO" id="GO:0007004">
    <property type="term" value="P:telomere maintenance via telomerase"/>
    <property type="evidence" value="ECO:0007669"/>
    <property type="project" value="InterPro"/>
</dbReference>
<proteinExistence type="predicted"/>
<name>A0AAD7CFD5_9AGAR</name>
<dbReference type="Proteomes" id="UP001221142">
    <property type="component" value="Unassembled WGS sequence"/>
</dbReference>
<organism evidence="8 9">
    <name type="scientific">Roridomyces roridus</name>
    <dbReference type="NCBI Taxonomy" id="1738132"/>
    <lineage>
        <taxon>Eukaryota</taxon>
        <taxon>Fungi</taxon>
        <taxon>Dikarya</taxon>
        <taxon>Basidiomycota</taxon>
        <taxon>Agaricomycotina</taxon>
        <taxon>Agaricomycetes</taxon>
        <taxon>Agaricomycetidae</taxon>
        <taxon>Agaricales</taxon>
        <taxon>Marasmiineae</taxon>
        <taxon>Mycenaceae</taxon>
        <taxon>Roridomyces</taxon>
    </lineage>
</organism>
<feature type="compositionally biased region" description="Low complexity" evidence="6">
    <location>
        <begin position="325"/>
        <end position="341"/>
    </location>
</feature>
<protein>
    <recommendedName>
        <fullName evidence="7">Shelterin complex subunit TPP1/Est3 domain-containing protein</fullName>
    </recommendedName>
</protein>
<gene>
    <name evidence="8" type="ORF">FB45DRAFT_893332</name>
</gene>
<keyword evidence="3" id="KW-0158">Chromosome</keyword>
<evidence type="ECO:0000256" key="5">
    <source>
        <dbReference type="ARBA" id="ARBA00023242"/>
    </source>
</evidence>
<feature type="region of interest" description="Disordered" evidence="6">
    <location>
        <begin position="184"/>
        <end position="343"/>
    </location>
</feature>
<evidence type="ECO:0000256" key="3">
    <source>
        <dbReference type="ARBA" id="ARBA00022454"/>
    </source>
</evidence>
<comment type="caution">
    <text evidence="8">The sequence shown here is derived from an EMBL/GenBank/DDBJ whole genome shotgun (WGS) entry which is preliminary data.</text>
</comment>
<dbReference type="GO" id="GO:0005697">
    <property type="term" value="C:telomerase holoenzyme complex"/>
    <property type="evidence" value="ECO:0007669"/>
    <property type="project" value="InterPro"/>
</dbReference>
<sequence length="422" mass="46692">MSSSFTPWLKLHLVDVAEKFGANIAAVPLHEKGKRGQIIEFLRVGTENEDAVWASFSDQSLFIPIKFSKEAVIEYKRRHGNNITEGKTALVTIMKFKVVSARVPVPQGGMSGSAKLALLCDSVSLIGRLEETKGNPKSVEFDAELKEWSDGLTKDGGAGNVLKERKKAKTDVVPSVKPGLQEYQRRWEGSIANPMAMVRPEPEPKRRARTPRMEDARDLGSSSPSQKYSVASSPISNWEPTPEKPSRKRKSPSKSPSPSVRSPTPMNRSSSSSPEPEPSSYLTAPTPAQRRVRVMTPPLLFVRKVAPPPSPPPPVESGPERVLAPNSDQGSQPSQPSQPSQVDVEMLDMTPARVKEEDVDVEMLDQDDAQTAIEIFKSPCWPEPHRKRRKVDDPMATGFDWVSGIDKAVVTWKMLYDALRRL</sequence>